<dbReference type="GO" id="GO:0000033">
    <property type="term" value="F:alpha-1,3-mannosyltransferase activity"/>
    <property type="evidence" value="ECO:0007669"/>
    <property type="project" value="TreeGrafter"/>
</dbReference>
<keyword evidence="6" id="KW-0735">Signal-anchor</keyword>
<evidence type="ECO:0000256" key="2">
    <source>
        <dbReference type="ARBA" id="ARBA00009105"/>
    </source>
</evidence>
<dbReference type="PANTHER" id="PTHR31392:SF1">
    <property type="entry name" value="ALPHA-1,3-MANNOSYLTRANSFERASE MNN1-RELATED"/>
    <property type="match status" value="1"/>
</dbReference>
<feature type="chain" id="PRO_5001599241" evidence="10">
    <location>
        <begin position="25"/>
        <end position="560"/>
    </location>
</feature>
<dbReference type="GO" id="GO:0016020">
    <property type="term" value="C:membrane"/>
    <property type="evidence" value="ECO:0007669"/>
    <property type="project" value="UniProtKB-SubCell"/>
</dbReference>
<evidence type="ECO:0000256" key="3">
    <source>
        <dbReference type="ARBA" id="ARBA00022676"/>
    </source>
</evidence>
<dbReference type="GO" id="GO:0005794">
    <property type="term" value="C:Golgi apparatus"/>
    <property type="evidence" value="ECO:0007669"/>
    <property type="project" value="TreeGrafter"/>
</dbReference>
<keyword evidence="7" id="KW-1133">Transmembrane helix</keyword>
<evidence type="ECO:0000256" key="10">
    <source>
        <dbReference type="SAM" id="SignalP"/>
    </source>
</evidence>
<keyword evidence="4" id="KW-0808">Transferase</keyword>
<evidence type="ECO:0000256" key="9">
    <source>
        <dbReference type="ARBA" id="ARBA00023180"/>
    </source>
</evidence>
<keyword evidence="9" id="KW-0325">Glycoprotein</keyword>
<sequence length="560" mass="64496">MARKITRLLLLASLLLIGLITTRSGHYLPILTVATSETPTIRITDEVRQQCQRWMGSMLSQSTVEVDSDSKTVDLDQLSRVRIFNQCVFKVNTRCNPEVERSTFDWLSGMAPRITNTKVKNEPLFRANANECYTQAIQSTLRGKGLVLTATDAHFKSILNLIVLLRTLDTRMSLQIVHKGEISDFSQQRLLLAATSNWSGDRTIMSMLRNPKYKSSFRKLDLSFIDVSLAIKPEYKDRFVRFNNKLLANFFNTFEESMLIDTDTVFLKSPDEFLQFDQYISKGTFFFKDRSLANTHKSAGSISMFKSMLPTMEDAKYGINQVSSYTLNQRFFHGFLHLQEAGVVLIDRRRHFETSLMAAHLSLHRESIMELTWGDKELYWLSFAISGDESYHFNHNHAASVGELSPDPDHSHYPHLHNLREICSSHPAHIADDNHTLLWMNSGFKHCKKTMYHDETNPFFKGWTQEEKKKYNTGPIRIKAALIPPEPPTPGLTPVDDIPTRGWVPRDYCEMYTICAYTDVAGYKDKGILLEFSEEEQHWFNYLSNSWFSSIDVLKHLARL</sequence>
<dbReference type="OrthoDB" id="430354at2759"/>
<gene>
    <name evidence="11" type="ORF">CYFA0S_12e00518g</name>
</gene>
<keyword evidence="5" id="KW-0812">Transmembrane</keyword>
<dbReference type="EMBL" id="LK052897">
    <property type="protein sequence ID" value="CDR43435.1"/>
    <property type="molecule type" value="Genomic_DNA"/>
</dbReference>
<dbReference type="InterPro" id="IPR022751">
    <property type="entry name" value="Alpha_mannosyltransferase"/>
</dbReference>
<dbReference type="PANTHER" id="PTHR31392">
    <property type="entry name" value="ALPHA-1,3-MANNOSYLTRANSFERASE MNN1-RELATED"/>
    <property type="match status" value="1"/>
</dbReference>
<evidence type="ECO:0000256" key="4">
    <source>
        <dbReference type="ARBA" id="ARBA00022679"/>
    </source>
</evidence>
<comment type="subcellular location">
    <subcellularLocation>
        <location evidence="1">Membrane</location>
        <topology evidence="1">Single-pass type II membrane protein</topology>
    </subcellularLocation>
</comment>
<evidence type="ECO:0000256" key="7">
    <source>
        <dbReference type="ARBA" id="ARBA00022989"/>
    </source>
</evidence>
<evidence type="ECO:0000313" key="11">
    <source>
        <dbReference type="EMBL" id="CDR43435.1"/>
    </source>
</evidence>
<dbReference type="SUPFAM" id="SSF53448">
    <property type="entry name" value="Nucleotide-diphospho-sugar transferases"/>
    <property type="match status" value="1"/>
</dbReference>
<organism evidence="11">
    <name type="scientific">Cyberlindnera fabianii</name>
    <name type="common">Yeast</name>
    <name type="synonym">Hansenula fabianii</name>
    <dbReference type="NCBI Taxonomy" id="36022"/>
    <lineage>
        <taxon>Eukaryota</taxon>
        <taxon>Fungi</taxon>
        <taxon>Dikarya</taxon>
        <taxon>Ascomycota</taxon>
        <taxon>Saccharomycotina</taxon>
        <taxon>Saccharomycetes</taxon>
        <taxon>Phaffomycetales</taxon>
        <taxon>Phaffomycetaceae</taxon>
        <taxon>Cyberlindnera</taxon>
    </lineage>
</organism>
<dbReference type="AlphaFoldDB" id="A0A061B962"/>
<dbReference type="PhylomeDB" id="A0A061B962"/>
<keyword evidence="3" id="KW-0328">Glycosyltransferase</keyword>
<proteinExistence type="inferred from homology"/>
<keyword evidence="10" id="KW-0732">Signal</keyword>
<evidence type="ECO:0000256" key="1">
    <source>
        <dbReference type="ARBA" id="ARBA00004606"/>
    </source>
</evidence>
<protein>
    <submittedName>
        <fullName evidence="11">CYFA0S12e00518g1_1</fullName>
    </submittedName>
</protein>
<reference evidence="11" key="1">
    <citation type="journal article" date="2014" name="Genome Announc.">
        <title>Genome sequence of the yeast Cyberlindnera fabianii (Hansenula fabianii).</title>
        <authorList>
            <person name="Freel K.C."/>
            <person name="Sarilar V."/>
            <person name="Neuveglise C."/>
            <person name="Devillers H."/>
            <person name="Friedrich A."/>
            <person name="Schacherer J."/>
        </authorList>
    </citation>
    <scope>NUCLEOTIDE SEQUENCE</scope>
    <source>
        <strain evidence="11">YJS4271</strain>
    </source>
</reference>
<evidence type="ECO:0000256" key="6">
    <source>
        <dbReference type="ARBA" id="ARBA00022968"/>
    </source>
</evidence>
<dbReference type="Pfam" id="PF11051">
    <property type="entry name" value="Mannosyl_trans3"/>
    <property type="match status" value="1"/>
</dbReference>
<accession>A0A061B962</accession>
<name>A0A061B962_CYBFA</name>
<dbReference type="GO" id="GO:0006493">
    <property type="term" value="P:protein O-linked glycosylation"/>
    <property type="evidence" value="ECO:0007669"/>
    <property type="project" value="TreeGrafter"/>
</dbReference>
<feature type="signal peptide" evidence="10">
    <location>
        <begin position="1"/>
        <end position="24"/>
    </location>
</feature>
<evidence type="ECO:0000256" key="5">
    <source>
        <dbReference type="ARBA" id="ARBA00022692"/>
    </source>
</evidence>
<comment type="similarity">
    <text evidence="2">Belongs to the MNN1/MNT family.</text>
</comment>
<dbReference type="VEuPathDB" id="FungiDB:BON22_5404"/>
<dbReference type="InterPro" id="IPR029044">
    <property type="entry name" value="Nucleotide-diphossugar_trans"/>
</dbReference>
<keyword evidence="8" id="KW-0472">Membrane</keyword>
<evidence type="ECO:0000256" key="8">
    <source>
        <dbReference type="ARBA" id="ARBA00023136"/>
    </source>
</evidence>